<dbReference type="Gene3D" id="3.40.50.1970">
    <property type="match status" value="1"/>
</dbReference>
<evidence type="ECO:0000256" key="7">
    <source>
        <dbReference type="ARBA" id="ARBA00049006"/>
    </source>
</evidence>
<dbReference type="GO" id="GO:0046872">
    <property type="term" value="F:metal ion binding"/>
    <property type="evidence" value="ECO:0007669"/>
    <property type="project" value="UniProtKB-KW"/>
</dbReference>
<dbReference type="InterPro" id="IPR001670">
    <property type="entry name" value="ADH_Fe/GldA"/>
</dbReference>
<dbReference type="CDD" id="cd08170">
    <property type="entry name" value="GlyDH"/>
    <property type="match status" value="1"/>
</dbReference>
<evidence type="ECO:0000256" key="1">
    <source>
        <dbReference type="ARBA" id="ARBA00022723"/>
    </source>
</evidence>
<sequence>MAKIIYQSPGRYVQGKGVIESIADETQRLGSHALIISDEVVWNITKDQIDQSFSNNSEVNYDYEMFKGECSENEINRIVDESKTKGIDVVIGLGGGKALDTGKAVANALNASVIDFASTASMDAPTAAVSVIYDDNGVFSGYEFYPKNPDTVMVDSQIVAQAPVRLFASGMSDGLATLVEVESTLRRQGKNMFSGKPSLASLAIAQKCEEVIFEYGHSAYEANKNHIVSPQVEAVIEANTLLSGLGFENGGLAAAHAIHNGFTALEGDIHHLTHGEKVAYGILIQLVLENAPTEKFVKYQQFLSSIHMPTTLEELHIADKSYEDLVRVGERALEPNDTFANLSDKLNADDIADAILTVSELSKSTFNSKG</sequence>
<evidence type="ECO:0000256" key="10">
    <source>
        <dbReference type="PIRSR" id="PIRSR000112-3"/>
    </source>
</evidence>
<dbReference type="GO" id="GO:0008888">
    <property type="term" value="F:glycerol dehydrogenase (NAD+) activity"/>
    <property type="evidence" value="ECO:0007669"/>
    <property type="project" value="UniProtKB-EC"/>
</dbReference>
<reference evidence="12 13" key="1">
    <citation type="submission" date="2014-08" db="EMBL/GenBank/DDBJ databases">
        <title>Genome sequence of Tetragenococcus muriaticus.</title>
        <authorList>
            <person name="Chuea-nongthon C."/>
            <person name="Rodtong S."/>
            <person name="Yongsawatdigul J."/>
            <person name="Steele J.L."/>
            <person name="Liu X.-y."/>
            <person name="Speers J."/>
            <person name="Glasner J.D."/>
            <person name="Neeno-Eckwall E.C."/>
        </authorList>
    </citation>
    <scope>NUCLEOTIDE SEQUENCE [LARGE SCALE GENOMIC DNA]</scope>
    <source>
        <strain evidence="12 13">3MR10-3</strain>
    </source>
</reference>
<feature type="binding site" evidence="8">
    <location>
        <position position="173"/>
    </location>
    <ligand>
        <name>glycerol</name>
        <dbReference type="ChEBI" id="CHEBI:17754"/>
    </ligand>
</feature>
<keyword evidence="1 8" id="KW-0479">Metal-binding</keyword>
<keyword evidence="8" id="KW-0862">Zinc</keyword>
<feature type="binding site" evidence="9">
    <location>
        <position position="274"/>
    </location>
    <ligand>
        <name>Zn(2+)</name>
        <dbReference type="ChEBI" id="CHEBI:29105"/>
        <note>catalytic</note>
    </ligand>
</feature>
<dbReference type="AlphaFoldDB" id="A0A091BWC5"/>
<dbReference type="NCBIfam" id="NF006941">
    <property type="entry name" value="PRK09423.1"/>
    <property type="match status" value="1"/>
</dbReference>
<evidence type="ECO:0000259" key="11">
    <source>
        <dbReference type="Pfam" id="PF00465"/>
    </source>
</evidence>
<name>A0A091BWC5_9ENTE</name>
<evidence type="ECO:0000256" key="8">
    <source>
        <dbReference type="PIRSR" id="PIRSR000112-1"/>
    </source>
</evidence>
<feature type="binding site" evidence="10">
    <location>
        <position position="133"/>
    </location>
    <ligand>
        <name>NAD(+)</name>
        <dbReference type="ChEBI" id="CHEBI:57540"/>
    </ligand>
</feature>
<accession>A0A091BWC5</accession>
<organism evidence="12 13">
    <name type="scientific">Tetragenococcus muriaticus 3MR10-3</name>
    <dbReference type="NCBI Taxonomy" id="1302648"/>
    <lineage>
        <taxon>Bacteria</taxon>
        <taxon>Bacillati</taxon>
        <taxon>Bacillota</taxon>
        <taxon>Bacilli</taxon>
        <taxon>Lactobacillales</taxon>
        <taxon>Enterococcaceae</taxon>
        <taxon>Tetragenococcus</taxon>
    </lineage>
</organism>
<feature type="binding site" evidence="10">
    <location>
        <begin position="96"/>
        <end position="100"/>
    </location>
    <ligand>
        <name>NAD(+)</name>
        <dbReference type="ChEBI" id="CHEBI:57540"/>
    </ligand>
</feature>
<proteinExistence type="predicted"/>
<comment type="pathway">
    <text evidence="4">Polyol metabolism; glycerol fermentation; glycerone phosphate from glycerol (oxidative route): step 1/2.</text>
</comment>
<dbReference type="RefSeq" id="WP_038024433.1">
    <property type="nucleotide sequence ID" value="NZ_JPVT01000255.1"/>
</dbReference>
<comment type="cofactor">
    <cofactor evidence="8">
        <name>Zn(2+)</name>
        <dbReference type="ChEBI" id="CHEBI:29105"/>
    </cofactor>
    <text evidence="8">Binds 1 zinc ion per subunit.</text>
</comment>
<dbReference type="EC" id="1.1.1.6" evidence="5"/>
<dbReference type="PIRSF" id="PIRSF000112">
    <property type="entry name" value="Glycerol_dehydrogenase"/>
    <property type="match status" value="1"/>
</dbReference>
<feature type="binding site" evidence="8">
    <location>
        <position position="256"/>
    </location>
    <ligand>
        <name>glycerol</name>
        <dbReference type="ChEBI" id="CHEBI:17754"/>
    </ligand>
</feature>
<protein>
    <recommendedName>
        <fullName evidence="6">Glycerol dehydrogenase</fullName>
        <ecNumber evidence="5">1.1.1.6</ecNumber>
    </recommendedName>
</protein>
<dbReference type="PATRIC" id="fig|1302648.3.peg.2212"/>
<comment type="catalytic activity">
    <reaction evidence="7">
        <text>glycerol + NAD(+) = dihydroxyacetone + NADH + H(+)</text>
        <dbReference type="Rhea" id="RHEA:13769"/>
        <dbReference type="ChEBI" id="CHEBI:15378"/>
        <dbReference type="ChEBI" id="CHEBI:16016"/>
        <dbReference type="ChEBI" id="CHEBI:17754"/>
        <dbReference type="ChEBI" id="CHEBI:57540"/>
        <dbReference type="ChEBI" id="CHEBI:57945"/>
        <dbReference type="EC" id="1.1.1.6"/>
    </reaction>
</comment>
<dbReference type="SUPFAM" id="SSF56796">
    <property type="entry name" value="Dehydroquinate synthase-like"/>
    <property type="match status" value="1"/>
</dbReference>
<dbReference type="EMBL" id="JPVT01000255">
    <property type="protein sequence ID" value="KFN89044.1"/>
    <property type="molecule type" value="Genomic_DNA"/>
</dbReference>
<feature type="binding site" evidence="9">
    <location>
        <position position="123"/>
    </location>
    <ligand>
        <name>glycerol</name>
        <dbReference type="ChEBI" id="CHEBI:17754"/>
    </ligand>
</feature>
<feature type="binding site" evidence="8">
    <location>
        <position position="274"/>
    </location>
    <ligand>
        <name>glycerol</name>
        <dbReference type="ChEBI" id="CHEBI:17754"/>
    </ligand>
</feature>
<dbReference type="Gene3D" id="1.20.1090.10">
    <property type="entry name" value="Dehydroquinate synthase-like - alpha domain"/>
    <property type="match status" value="1"/>
</dbReference>
<feature type="binding site" evidence="10">
    <location>
        <position position="38"/>
    </location>
    <ligand>
        <name>NAD(+)</name>
        <dbReference type="ChEBI" id="CHEBI:57540"/>
    </ligand>
</feature>
<feature type="domain" description="Alcohol dehydrogenase iron-type/glycerol dehydrogenase GldA" evidence="11">
    <location>
        <begin position="9"/>
        <end position="155"/>
    </location>
</feature>
<evidence type="ECO:0000256" key="9">
    <source>
        <dbReference type="PIRSR" id="PIRSR000112-2"/>
    </source>
</evidence>
<evidence type="ECO:0000313" key="13">
    <source>
        <dbReference type="Proteomes" id="UP000029381"/>
    </source>
</evidence>
<evidence type="ECO:0000313" key="12">
    <source>
        <dbReference type="EMBL" id="KFN89044.1"/>
    </source>
</evidence>
<evidence type="ECO:0000256" key="3">
    <source>
        <dbReference type="ARBA" id="ARBA00023027"/>
    </source>
</evidence>
<keyword evidence="2 12" id="KW-0560">Oxidoreductase</keyword>
<comment type="caution">
    <text evidence="12">The sequence shown here is derived from an EMBL/GenBank/DDBJ whole genome shotgun (WGS) entry which is preliminary data.</text>
</comment>
<dbReference type="PANTHER" id="PTHR43616:SF5">
    <property type="entry name" value="GLYCEROL DEHYDROGENASE 1"/>
    <property type="match status" value="1"/>
</dbReference>
<evidence type="ECO:0000256" key="4">
    <source>
        <dbReference type="ARBA" id="ARBA00037918"/>
    </source>
</evidence>
<dbReference type="Pfam" id="PF00465">
    <property type="entry name" value="Fe-ADH"/>
    <property type="match status" value="1"/>
</dbReference>
<keyword evidence="13" id="KW-1185">Reference proteome</keyword>
<evidence type="ECO:0000256" key="6">
    <source>
        <dbReference type="ARBA" id="ARBA00040132"/>
    </source>
</evidence>
<evidence type="ECO:0000256" key="2">
    <source>
        <dbReference type="ARBA" id="ARBA00023002"/>
    </source>
</evidence>
<dbReference type="PANTHER" id="PTHR43616">
    <property type="entry name" value="GLYCEROL DEHYDROGENASE"/>
    <property type="match status" value="1"/>
</dbReference>
<evidence type="ECO:0000256" key="5">
    <source>
        <dbReference type="ARBA" id="ARBA00039147"/>
    </source>
</evidence>
<gene>
    <name evidence="12" type="ORF">TMU3MR103_2263</name>
</gene>
<dbReference type="InterPro" id="IPR016205">
    <property type="entry name" value="Glycerol_DH"/>
</dbReference>
<keyword evidence="3 10" id="KW-0520">NAD</keyword>
<dbReference type="Proteomes" id="UP000029381">
    <property type="component" value="Unassembled WGS sequence"/>
</dbReference>